<organism evidence="2 3">
    <name type="scientific">Corynebacterium halotolerans YIM 70093 = DSM 44683</name>
    <dbReference type="NCBI Taxonomy" id="1121362"/>
    <lineage>
        <taxon>Bacteria</taxon>
        <taxon>Bacillati</taxon>
        <taxon>Actinomycetota</taxon>
        <taxon>Actinomycetes</taxon>
        <taxon>Mycobacteriales</taxon>
        <taxon>Corynebacteriaceae</taxon>
        <taxon>Corynebacterium</taxon>
    </lineage>
</organism>
<keyword evidence="1" id="KW-0812">Transmembrane</keyword>
<dbReference type="AlphaFoldDB" id="M1P046"/>
<proteinExistence type="predicted"/>
<dbReference type="PATRIC" id="fig|1121362.3.peg.2173"/>
<dbReference type="KEGG" id="chn:A605_10725"/>
<keyword evidence="1" id="KW-1133">Transmembrane helix</keyword>
<dbReference type="RefSeq" id="WP_015401561.1">
    <property type="nucleotide sequence ID" value="NC_020302.1"/>
</dbReference>
<sequence length="46" mass="5377">MVGRFFDNLKQWRGLAARFDKLVVVYRAGLVTVAVVMWLRRLLNTP</sequence>
<protein>
    <submittedName>
        <fullName evidence="2">Transposase-like protein</fullName>
    </submittedName>
</protein>
<dbReference type="Proteomes" id="UP000011723">
    <property type="component" value="Chromosome"/>
</dbReference>
<keyword evidence="3" id="KW-1185">Reference proteome</keyword>
<reference evidence="2 3" key="1">
    <citation type="journal article" date="2012" name="Stand. Genomic Sci.">
        <title>Genome sequence of the halotolerant bacterium Corynebacterium halotolerans type strain YIM 70093(T) (= DSM 44683(T)).</title>
        <authorList>
            <person name="Ruckert C."/>
            <person name="Albersmeier A."/>
            <person name="Al-Dilaimi A."/>
            <person name="Niehaus K."/>
            <person name="Szczepanowski R."/>
            <person name="Kalinowski J."/>
        </authorList>
    </citation>
    <scope>NUCLEOTIDE SEQUENCE [LARGE SCALE GENOMIC DNA]</scope>
    <source>
        <strain evidence="2">YIM 70093</strain>
    </source>
</reference>
<dbReference type="EMBL" id="CP003697">
    <property type="protein sequence ID" value="AGF73145.1"/>
    <property type="molecule type" value="Genomic_DNA"/>
</dbReference>
<keyword evidence="1" id="KW-0472">Membrane</keyword>
<dbReference type="HOGENOM" id="CLU_055261_13_4_11"/>
<feature type="transmembrane region" description="Helical" evidence="1">
    <location>
        <begin position="21"/>
        <end position="39"/>
    </location>
</feature>
<name>M1P046_9CORY</name>
<gene>
    <name evidence="2" type="ORF">A605_10725</name>
</gene>
<evidence type="ECO:0000256" key="1">
    <source>
        <dbReference type="SAM" id="Phobius"/>
    </source>
</evidence>
<accession>M1P046</accession>
<evidence type="ECO:0000313" key="2">
    <source>
        <dbReference type="EMBL" id="AGF73145.1"/>
    </source>
</evidence>
<evidence type="ECO:0000313" key="3">
    <source>
        <dbReference type="Proteomes" id="UP000011723"/>
    </source>
</evidence>